<dbReference type="Proteomes" id="UP001139125">
    <property type="component" value="Unassembled WGS sequence"/>
</dbReference>
<name>A0A9X2RCQ9_9BACT</name>
<protein>
    <submittedName>
        <fullName evidence="3">1-acyl-sn-glycerol-3-phosphate acyltransferase</fullName>
    </submittedName>
</protein>
<dbReference type="Pfam" id="PF01553">
    <property type="entry name" value="Acyltransferase"/>
    <property type="match status" value="1"/>
</dbReference>
<dbReference type="AlphaFoldDB" id="A0A9X2RCQ9"/>
<organism evidence="3 4">
    <name type="scientific">Gracilimonas sediminicola</name>
    <dbReference type="NCBI Taxonomy" id="2952158"/>
    <lineage>
        <taxon>Bacteria</taxon>
        <taxon>Pseudomonadati</taxon>
        <taxon>Balneolota</taxon>
        <taxon>Balneolia</taxon>
        <taxon>Balneolales</taxon>
        <taxon>Balneolaceae</taxon>
        <taxon>Gracilimonas</taxon>
    </lineage>
</organism>
<proteinExistence type="predicted"/>
<dbReference type="PANTHER" id="PTHR31605">
    <property type="entry name" value="GLYCEROL-3-PHOSPHATE O-ACYLTRANSFERASE 1"/>
    <property type="match status" value="1"/>
</dbReference>
<keyword evidence="1" id="KW-1133">Transmembrane helix</keyword>
<comment type="caution">
    <text evidence="3">The sequence shown here is derived from an EMBL/GenBank/DDBJ whole genome shotgun (WGS) entry which is preliminary data.</text>
</comment>
<dbReference type="InterPro" id="IPR052744">
    <property type="entry name" value="GPAT/DAPAT"/>
</dbReference>
<evidence type="ECO:0000313" key="4">
    <source>
        <dbReference type="Proteomes" id="UP001139125"/>
    </source>
</evidence>
<evidence type="ECO:0000259" key="2">
    <source>
        <dbReference type="SMART" id="SM00563"/>
    </source>
</evidence>
<keyword evidence="1" id="KW-0812">Transmembrane</keyword>
<dbReference type="GO" id="GO:0016287">
    <property type="term" value="F:glycerone-phosphate O-acyltransferase activity"/>
    <property type="evidence" value="ECO:0007669"/>
    <property type="project" value="TreeGrafter"/>
</dbReference>
<dbReference type="EMBL" id="JANDBC010000001">
    <property type="protein sequence ID" value="MCP9290965.1"/>
    <property type="molecule type" value="Genomic_DNA"/>
</dbReference>
<dbReference type="RefSeq" id="WP_255133499.1">
    <property type="nucleotide sequence ID" value="NZ_JANDBC010000001.1"/>
</dbReference>
<evidence type="ECO:0000313" key="3">
    <source>
        <dbReference type="EMBL" id="MCP9290965.1"/>
    </source>
</evidence>
<dbReference type="SUPFAM" id="SSF69593">
    <property type="entry name" value="Glycerol-3-phosphate (1)-acyltransferase"/>
    <property type="match status" value="1"/>
</dbReference>
<feature type="transmembrane region" description="Helical" evidence="1">
    <location>
        <begin position="337"/>
        <end position="357"/>
    </location>
</feature>
<reference evidence="3" key="1">
    <citation type="submission" date="2022-06" db="EMBL/GenBank/DDBJ databases">
        <title>Gracilimonas sp. CAU 1638 isolated from sea sediment.</title>
        <authorList>
            <person name="Kim W."/>
        </authorList>
    </citation>
    <scope>NUCLEOTIDE SEQUENCE</scope>
    <source>
        <strain evidence="3">CAU 1638</strain>
    </source>
</reference>
<dbReference type="GO" id="GO:0008654">
    <property type="term" value="P:phospholipid biosynthetic process"/>
    <property type="evidence" value="ECO:0007669"/>
    <property type="project" value="TreeGrafter"/>
</dbReference>
<dbReference type="GO" id="GO:0004366">
    <property type="term" value="F:glycerol-3-phosphate O-acyltransferase activity"/>
    <property type="evidence" value="ECO:0007669"/>
    <property type="project" value="TreeGrafter"/>
</dbReference>
<keyword evidence="3" id="KW-0808">Transferase</keyword>
<sequence>MRKKNYLWYQFWRHTVVGNGLRFFYSTVKTSGKEHLPKDKPILYVPNHQNSFMDALHVATTTKPVIYFLTRAQAFKPDIIGKFLWSINMMPVYRVRDGLKSVQKNNEIFEKCIQYLKNKDTVLVFAEANHNLKRRIRPLSKGFTRIAFGAEEKHNWELDLQIVPVGVNYSEHRTGGNAVQVNYGKPIPVSNFRSLLEKDEKEAVETMKEQVSDAMKELVFHVEDLNEYPVHKILWDDLEPDNFKIIDPEIANPRIRKTHEHITPELIEKAKELTNIADKHDVDLNELACGKQFGFKDFVLVPFYLFSLLNNIIPYQPIRYLIRNVIRDNAFDSSIKFLSSLFLLPMFYVLVSLILLFTGVDGYFILGYLALSVLTATLFIRAKQLFSPRSGRKLRKKKPGLYDKLQSHLQSFKQLRESILNE</sequence>
<dbReference type="PANTHER" id="PTHR31605:SF0">
    <property type="entry name" value="GLYCEROL-3-PHOSPHATE O-ACYLTRANSFERASE 1"/>
    <property type="match status" value="1"/>
</dbReference>
<keyword evidence="4" id="KW-1185">Reference proteome</keyword>
<gene>
    <name evidence="3" type="ORF">NM125_05170</name>
</gene>
<accession>A0A9X2RCQ9</accession>
<dbReference type="SMART" id="SM00563">
    <property type="entry name" value="PlsC"/>
    <property type="match status" value="1"/>
</dbReference>
<feature type="transmembrane region" description="Helical" evidence="1">
    <location>
        <begin position="363"/>
        <end position="382"/>
    </location>
</feature>
<keyword evidence="1" id="KW-0472">Membrane</keyword>
<evidence type="ECO:0000256" key="1">
    <source>
        <dbReference type="SAM" id="Phobius"/>
    </source>
</evidence>
<dbReference type="InterPro" id="IPR002123">
    <property type="entry name" value="Plipid/glycerol_acylTrfase"/>
</dbReference>
<keyword evidence="3" id="KW-0012">Acyltransferase</keyword>
<feature type="domain" description="Phospholipid/glycerol acyltransferase" evidence="2">
    <location>
        <begin position="42"/>
        <end position="170"/>
    </location>
</feature>